<comment type="caution">
    <text evidence="1">The sequence shown here is derived from an EMBL/GenBank/DDBJ whole genome shotgun (WGS) entry which is preliminary data.</text>
</comment>
<gene>
    <name evidence="1" type="ORF">V6U78_10365</name>
</gene>
<sequence>MADAAHRTRQLFYQVRLLLDAAHQPHDPLVEVAWQETCYEAALGALLKIELSFLRELAEAYRLQPQRVHALADLQQQAQQRDQRLYELEVWRADRLGICSRLNMLAAQQGLPRSAEVAVAVPAGQIAVQREELKPLEELERLYQQLKAQVDMLRSGLLEE</sequence>
<accession>A0ABW8PZX9</accession>
<dbReference type="EMBL" id="JBANFI010000006">
    <property type="protein sequence ID" value="MFK7161439.1"/>
    <property type="molecule type" value="Genomic_DNA"/>
</dbReference>
<organism evidence="1 2">
    <name type="scientific">Marinospirillum alkalitolerans</name>
    <dbReference type="NCBI Taxonomy" id="3123374"/>
    <lineage>
        <taxon>Bacteria</taxon>
        <taxon>Pseudomonadati</taxon>
        <taxon>Pseudomonadota</taxon>
        <taxon>Gammaproteobacteria</taxon>
        <taxon>Oceanospirillales</taxon>
        <taxon>Oceanospirillaceae</taxon>
        <taxon>Marinospirillum</taxon>
    </lineage>
</organism>
<dbReference type="InterPro" id="IPR046493">
    <property type="entry name" value="DUF6586"/>
</dbReference>
<evidence type="ECO:0000313" key="1">
    <source>
        <dbReference type="EMBL" id="MFK7161439.1"/>
    </source>
</evidence>
<dbReference type="Proteomes" id="UP001621714">
    <property type="component" value="Unassembled WGS sequence"/>
</dbReference>
<reference evidence="1 2" key="1">
    <citation type="submission" date="2024-02" db="EMBL/GenBank/DDBJ databases">
        <title>Marinospirillum sp. MEB 164 isolated from Lonar lake sediment.</title>
        <authorList>
            <person name="Joshi A."/>
            <person name="Thite S."/>
        </authorList>
    </citation>
    <scope>NUCLEOTIDE SEQUENCE [LARGE SCALE GENOMIC DNA]</scope>
    <source>
        <strain evidence="1 2">MEB164</strain>
    </source>
</reference>
<dbReference type="Pfam" id="PF20227">
    <property type="entry name" value="DUF6586"/>
    <property type="match status" value="1"/>
</dbReference>
<dbReference type="RefSeq" id="WP_405340261.1">
    <property type="nucleotide sequence ID" value="NZ_JBANFI010000006.1"/>
</dbReference>
<keyword evidence="2" id="KW-1185">Reference proteome</keyword>
<protein>
    <submittedName>
        <fullName evidence="1">DUF6586 family protein</fullName>
    </submittedName>
</protein>
<proteinExistence type="predicted"/>
<name>A0ABW8PZX9_9GAMM</name>
<evidence type="ECO:0000313" key="2">
    <source>
        <dbReference type="Proteomes" id="UP001621714"/>
    </source>
</evidence>